<dbReference type="Pfam" id="PF00884">
    <property type="entry name" value="Sulfatase"/>
    <property type="match status" value="1"/>
</dbReference>
<keyword evidence="5" id="KW-1185">Reference proteome</keyword>
<dbReference type="RefSeq" id="WP_212697578.1">
    <property type="nucleotide sequence ID" value="NZ_CP058649.1"/>
</dbReference>
<dbReference type="AlphaFoldDB" id="A0A8J8MI67"/>
<dbReference type="GO" id="GO:0004423">
    <property type="term" value="F:iduronate-2-sulfatase activity"/>
    <property type="evidence" value="ECO:0007669"/>
    <property type="project" value="TreeGrafter"/>
</dbReference>
<evidence type="ECO:0000256" key="2">
    <source>
        <dbReference type="ARBA" id="ARBA00022801"/>
    </source>
</evidence>
<dbReference type="GO" id="GO:0046872">
    <property type="term" value="F:metal ion binding"/>
    <property type="evidence" value="ECO:0007669"/>
    <property type="project" value="UniProtKB-KW"/>
</dbReference>
<evidence type="ECO:0000313" key="4">
    <source>
        <dbReference type="EMBL" id="QUI22100.1"/>
    </source>
</evidence>
<dbReference type="CDD" id="cd16150">
    <property type="entry name" value="sulfatase_like"/>
    <property type="match status" value="1"/>
</dbReference>
<reference evidence="4" key="1">
    <citation type="submission" date="2020-07" db="EMBL/GenBank/DDBJ databases">
        <title>Vallitalea pronyensis genome.</title>
        <authorList>
            <person name="Postec A."/>
        </authorList>
    </citation>
    <scope>NUCLEOTIDE SEQUENCE</scope>
    <source>
        <strain evidence="4">FatNI3</strain>
    </source>
</reference>
<sequence length="501" mass="58601">MKKPHVIMFVADQYRMDSIGYGSCEAAVTPNFNQLAEEGLGFQHAFCQNTVCVPSRISFMTGYYPHVKGYRTMHHLAGSDEPNLLKNMKDNGYHVYWGGRNDILREDVDLRAYCHERNNRYEAMFNAYRGMSEDNKGERTKTVLKHMKEEREKRMKGPERFRYSHYYGVEDISGFRDADMLEIQDAITFIRHYDEEEPLMLYLALALPHPPYQVDEKYYNQIDPNKIPKPIRLTPEQLDMKPAMERGIRANQKLYDMSDEELKEIKRVYLAMGTKLDDGFGQLMHALKEKGMYDDSLIMMFSDHGDYTGDFEIAEKSQNTFEDVLTNVPLIIKPPFNVESKLGEEALVELIDLQATIYDMADIEAHHTHFGQSLLPILKGKKEHRDFVFTEGGRIEGEEHCTDSGHTKSNEYWARTVVQNEIPGHTKALMVRNKSYKFVYRLYETNEFYDLEKDPYELNNEIENEAYASFIHEFEKVALKYYMETTDVVPKRRDARVERSL</sequence>
<gene>
    <name evidence="4" type="ORF">HZI73_07210</name>
</gene>
<dbReference type="PANTHER" id="PTHR45953:SF1">
    <property type="entry name" value="IDURONATE 2-SULFATASE"/>
    <property type="match status" value="1"/>
</dbReference>
<dbReference type="KEGG" id="vpy:HZI73_07210"/>
<dbReference type="PANTHER" id="PTHR45953">
    <property type="entry name" value="IDURONATE 2-SULFATASE"/>
    <property type="match status" value="1"/>
</dbReference>
<dbReference type="InterPro" id="IPR017850">
    <property type="entry name" value="Alkaline_phosphatase_core_sf"/>
</dbReference>
<dbReference type="InterPro" id="IPR000917">
    <property type="entry name" value="Sulfatase_N"/>
</dbReference>
<evidence type="ECO:0000256" key="1">
    <source>
        <dbReference type="ARBA" id="ARBA00022723"/>
    </source>
</evidence>
<feature type="domain" description="Sulfatase N-terminal" evidence="3">
    <location>
        <begin position="4"/>
        <end position="363"/>
    </location>
</feature>
<dbReference type="SUPFAM" id="SSF53649">
    <property type="entry name" value="Alkaline phosphatase-like"/>
    <property type="match status" value="1"/>
</dbReference>
<keyword evidence="1" id="KW-0479">Metal-binding</keyword>
<protein>
    <submittedName>
        <fullName evidence="4">Sulfatase-like hydrolase/transferase</fullName>
    </submittedName>
</protein>
<dbReference type="GO" id="GO:0005737">
    <property type="term" value="C:cytoplasm"/>
    <property type="evidence" value="ECO:0007669"/>
    <property type="project" value="TreeGrafter"/>
</dbReference>
<name>A0A8J8MI67_9FIRM</name>
<evidence type="ECO:0000313" key="5">
    <source>
        <dbReference type="Proteomes" id="UP000683246"/>
    </source>
</evidence>
<evidence type="ECO:0000259" key="3">
    <source>
        <dbReference type="Pfam" id="PF00884"/>
    </source>
</evidence>
<dbReference type="EMBL" id="CP058649">
    <property type="protein sequence ID" value="QUI22100.1"/>
    <property type="molecule type" value="Genomic_DNA"/>
</dbReference>
<dbReference type="Gene3D" id="3.40.720.10">
    <property type="entry name" value="Alkaline Phosphatase, subunit A"/>
    <property type="match status" value="1"/>
</dbReference>
<proteinExistence type="predicted"/>
<keyword evidence="2 4" id="KW-0378">Hydrolase</keyword>
<accession>A0A8J8MI67</accession>
<organism evidence="4 5">
    <name type="scientific">Vallitalea pronyensis</name>
    <dbReference type="NCBI Taxonomy" id="1348613"/>
    <lineage>
        <taxon>Bacteria</taxon>
        <taxon>Bacillati</taxon>
        <taxon>Bacillota</taxon>
        <taxon>Clostridia</taxon>
        <taxon>Lachnospirales</taxon>
        <taxon>Vallitaleaceae</taxon>
        <taxon>Vallitalea</taxon>
    </lineage>
</organism>
<dbReference type="Proteomes" id="UP000683246">
    <property type="component" value="Chromosome"/>
</dbReference>